<reference evidence="4 5" key="1">
    <citation type="submission" date="2017-09" db="EMBL/GenBank/DDBJ databases">
        <title>Pseudomonas abyssi sp. nov. isolated from Abyssopelagic Water.</title>
        <authorList>
            <person name="Wei Y."/>
        </authorList>
    </citation>
    <scope>NUCLEOTIDE SEQUENCE [LARGE SCALE GENOMIC DNA]</scope>
    <source>
        <strain evidence="4 5">MT5</strain>
    </source>
</reference>
<dbReference type="GO" id="GO:0005886">
    <property type="term" value="C:plasma membrane"/>
    <property type="evidence" value="ECO:0007669"/>
    <property type="project" value="TreeGrafter"/>
</dbReference>
<feature type="compositionally biased region" description="Gly residues" evidence="1">
    <location>
        <begin position="419"/>
        <end position="428"/>
    </location>
</feature>
<keyword evidence="2" id="KW-1133">Transmembrane helix</keyword>
<evidence type="ECO:0000313" key="5">
    <source>
        <dbReference type="Proteomes" id="UP000242313"/>
    </source>
</evidence>
<feature type="region of interest" description="Disordered" evidence="1">
    <location>
        <begin position="416"/>
        <end position="438"/>
    </location>
</feature>
<dbReference type="Proteomes" id="UP000242313">
    <property type="component" value="Unassembled WGS sequence"/>
</dbReference>
<proteinExistence type="predicted"/>
<keyword evidence="5" id="KW-1185">Reference proteome</keyword>
<accession>A0A2A3MII6</accession>
<organism evidence="4 5">
    <name type="scientific">Pseudomonas abyssi</name>
    <dbReference type="NCBI Taxonomy" id="170540"/>
    <lineage>
        <taxon>Bacteria</taxon>
        <taxon>Pseudomonadati</taxon>
        <taxon>Pseudomonadota</taxon>
        <taxon>Gammaproteobacteria</taxon>
        <taxon>Pseudomonadales</taxon>
        <taxon>Pseudomonadaceae</taxon>
        <taxon>Pseudomonas</taxon>
    </lineage>
</organism>
<dbReference type="InterPro" id="IPR052894">
    <property type="entry name" value="AsmA-related"/>
</dbReference>
<evidence type="ECO:0000313" key="4">
    <source>
        <dbReference type="EMBL" id="PBK04670.1"/>
    </source>
</evidence>
<gene>
    <name evidence="4" type="ORF">CNQ84_08580</name>
</gene>
<name>A0A2A3MII6_9PSED</name>
<dbReference type="EMBL" id="NTMR01000010">
    <property type="protein sequence ID" value="PBK04670.1"/>
    <property type="molecule type" value="Genomic_DNA"/>
</dbReference>
<dbReference type="PANTHER" id="PTHR30441:SF4">
    <property type="entry name" value="PROTEIN ASMA"/>
    <property type="match status" value="1"/>
</dbReference>
<keyword evidence="2" id="KW-0812">Transmembrane</keyword>
<dbReference type="PANTHER" id="PTHR30441">
    <property type="entry name" value="DUF748 DOMAIN-CONTAINING PROTEIN"/>
    <property type="match status" value="1"/>
</dbReference>
<comment type="caution">
    <text evidence="4">The sequence shown here is derived from an EMBL/GenBank/DDBJ whole genome shotgun (WGS) entry which is preliminary data.</text>
</comment>
<sequence>MIFAPGRTAAGRADQGVIMKSVAKVLGLVVGAVALLLIAALFFLTRLFDPNDYKDDIRAAAREQGNVELTLDGDIGWSLFPWLGMELKDVGVAPVDNPAQPLAKVGTLGLGVKVLPLLRQQVRMSDVILDDVQLQLVRNDQGVGNWETVGPQDSAGAAEGDAGSGAEQPEDTAGSAFDITIESVQVTNASVHYEDRQSGQILSLDEANLTTGALIPGEPFDVSFLGLLTLDQPAMRVRMDLNTVATLQPDEQRYLLSGVDLKVDASGEPFSGRAVNLQLQGDGLVDLAEQVAELTQLRLSLADMRATGQLKLSQLDTEPQLAGRLDVAAFDARDLLRDIGQTLPDMADPGALSSVALSANLEGGASSLMLNDLQLALDGFALQGSLGLADFERQALRFDLAGDTLNLDNYLPLSAEGEGSSGSAGSGGSRSQSAPEPWSDDAILPLEALARLDVDGKLALQQVTLTGQDIKPFNLAVKARDGVVRLTQLDGGIFGGTFAASGSIDTRKTPVSSALKAQLQKIDSAAAQQAYDIPQQVRGLLDMNLDVTAGGNSLRRWMGSLNGGASFKVEDGALLGVNLEQQVCRAIALANRKSLSSEHGSDNTPFEQLDGSFTIRNGVVSNSNLVVDLPGLAGKGRGEINLPEQRLDYRVGLLLKGDRSEMPDEACQINERYADIEWPIRCQGYLHNAGSSCGVDTEEVGKIAARLVGNEVQRKLEERIDDSLGDKAPELRDAIKGLFSR</sequence>
<feature type="compositionally biased region" description="Low complexity" evidence="1">
    <location>
        <begin position="153"/>
        <end position="167"/>
    </location>
</feature>
<feature type="domain" description="AsmA" evidence="3">
    <location>
        <begin position="19"/>
        <end position="623"/>
    </location>
</feature>
<dbReference type="GO" id="GO:0090313">
    <property type="term" value="P:regulation of protein targeting to membrane"/>
    <property type="evidence" value="ECO:0007669"/>
    <property type="project" value="TreeGrafter"/>
</dbReference>
<keyword evidence="2" id="KW-0472">Membrane</keyword>
<dbReference type="AlphaFoldDB" id="A0A2A3MII6"/>
<evidence type="ECO:0000256" key="2">
    <source>
        <dbReference type="SAM" id="Phobius"/>
    </source>
</evidence>
<feature type="region of interest" description="Disordered" evidence="1">
    <location>
        <begin position="145"/>
        <end position="172"/>
    </location>
</feature>
<feature type="transmembrane region" description="Helical" evidence="2">
    <location>
        <begin position="21"/>
        <end position="44"/>
    </location>
</feature>
<evidence type="ECO:0000259" key="3">
    <source>
        <dbReference type="Pfam" id="PF05170"/>
    </source>
</evidence>
<protein>
    <submittedName>
        <fullName evidence="4">AsmA family protein</fullName>
    </submittedName>
</protein>
<dbReference type="Pfam" id="PF05170">
    <property type="entry name" value="AsmA"/>
    <property type="match status" value="1"/>
</dbReference>
<evidence type="ECO:0000256" key="1">
    <source>
        <dbReference type="SAM" id="MobiDB-lite"/>
    </source>
</evidence>
<dbReference type="InterPro" id="IPR007844">
    <property type="entry name" value="AsmA"/>
</dbReference>